<gene>
    <name evidence="5" type="ORF">KS419_21635</name>
</gene>
<dbReference type="InterPro" id="IPR013747">
    <property type="entry name" value="ACP_syn_III_C"/>
</dbReference>
<reference evidence="5 6" key="1">
    <citation type="submission" date="2021-06" db="EMBL/GenBank/DDBJ databases">
        <title>Bacillus sp. RD4P76, an endophyte from a halophyte.</title>
        <authorList>
            <person name="Sun J.-Q."/>
        </authorList>
    </citation>
    <scope>NUCLEOTIDE SEQUENCE [LARGE SCALE GENOMIC DNA]</scope>
    <source>
        <strain evidence="5 6">CGMCC 1.15917</strain>
    </source>
</reference>
<dbReference type="RefSeq" id="WP_217068841.1">
    <property type="nucleotide sequence ID" value="NZ_JAHQCS010000174.1"/>
</dbReference>
<evidence type="ECO:0000256" key="2">
    <source>
        <dbReference type="SAM" id="MobiDB-lite"/>
    </source>
</evidence>
<feature type="compositionally biased region" description="Basic and acidic residues" evidence="2">
    <location>
        <begin position="15"/>
        <end position="26"/>
    </location>
</feature>
<evidence type="ECO:0000259" key="3">
    <source>
        <dbReference type="Pfam" id="PF08541"/>
    </source>
</evidence>
<dbReference type="EMBL" id="JAHQCS010000174">
    <property type="protein sequence ID" value="MBU9714347.1"/>
    <property type="molecule type" value="Genomic_DNA"/>
</dbReference>
<name>A0ABS6JKZ3_9BACI</name>
<proteinExistence type="predicted"/>
<accession>A0ABS6JKZ3</accession>
<dbReference type="Proteomes" id="UP000784880">
    <property type="component" value="Unassembled WGS sequence"/>
</dbReference>
<evidence type="ECO:0000256" key="1">
    <source>
        <dbReference type="ARBA" id="ARBA00023315"/>
    </source>
</evidence>
<protein>
    <submittedName>
        <fullName evidence="5">3-oxoacyl-ACP synthase</fullName>
    </submittedName>
</protein>
<dbReference type="PANTHER" id="PTHR34069:SF3">
    <property type="entry name" value="ACYL-COA:ACYL-COA ALKYLTRANSFERASE"/>
    <property type="match status" value="1"/>
</dbReference>
<keyword evidence="1" id="KW-0012">Acyltransferase</keyword>
<feature type="domain" description="Beta-ketoacyl-[acyl-carrier-protein] synthase III C-terminal" evidence="3">
    <location>
        <begin position="270"/>
        <end position="358"/>
    </location>
</feature>
<dbReference type="CDD" id="cd00827">
    <property type="entry name" value="init_cond_enzymes"/>
    <property type="match status" value="1"/>
</dbReference>
<dbReference type="Pfam" id="PF08541">
    <property type="entry name" value="ACP_syn_III_C"/>
    <property type="match status" value="1"/>
</dbReference>
<organism evidence="5 6">
    <name type="scientific">Evansella tamaricis</name>
    <dbReference type="NCBI Taxonomy" id="2069301"/>
    <lineage>
        <taxon>Bacteria</taxon>
        <taxon>Bacillati</taxon>
        <taxon>Bacillota</taxon>
        <taxon>Bacilli</taxon>
        <taxon>Bacillales</taxon>
        <taxon>Bacillaceae</taxon>
        <taxon>Evansella</taxon>
    </lineage>
</organism>
<feature type="domain" description="Beta-ketoacyl-[acyl-carrier-protein] synthase III N-terminal" evidence="4">
    <location>
        <begin position="139"/>
        <end position="220"/>
    </location>
</feature>
<dbReference type="PANTHER" id="PTHR34069">
    <property type="entry name" value="3-OXOACYL-[ACYL-CARRIER-PROTEIN] SYNTHASE 3"/>
    <property type="match status" value="1"/>
</dbReference>
<sequence length="362" mass="40247">MPKANPNPATTTSSKAERTDKTEQDKPLFQQPVGIRAVATYLPENRLQAEEIAEKADLPVFVVKEKLGIHTLAVPGDSKGDHPVAMGVAAAKRALQKAELEPSQIDLILYVGEEYKEYPVWTAATEIQQQLQAVNAWGFDVAMRCGTSVMAMNVAKSLMLTDSRIKTVLLAGGYRNGDLIDFHNTRTRFMYNLACGGGACILQRNHTENVLLETEIISDGRFSRDVIVKNGGSLHPSDRMTLDVTDPEGMKQRLEEVSMDNFLKVVRTSLERSGYKEEQLDYLAILHMKRSAHDYVLKELGLREDQAIYLSDIGHVGQFDQWISLERAIHQNKLADGSILSMVSAGIGYAWAANTIRWGREA</sequence>
<dbReference type="InterPro" id="IPR013751">
    <property type="entry name" value="ACP_syn_III_N"/>
</dbReference>
<evidence type="ECO:0000313" key="5">
    <source>
        <dbReference type="EMBL" id="MBU9714347.1"/>
    </source>
</evidence>
<dbReference type="NCBIfam" id="NF005308">
    <property type="entry name" value="PRK06840.1"/>
    <property type="match status" value="1"/>
</dbReference>
<evidence type="ECO:0000313" key="6">
    <source>
        <dbReference type="Proteomes" id="UP000784880"/>
    </source>
</evidence>
<dbReference type="Pfam" id="PF08545">
    <property type="entry name" value="ACP_syn_III"/>
    <property type="match status" value="1"/>
</dbReference>
<evidence type="ECO:0000259" key="4">
    <source>
        <dbReference type="Pfam" id="PF08545"/>
    </source>
</evidence>
<keyword evidence="6" id="KW-1185">Reference proteome</keyword>
<keyword evidence="1" id="KW-0808">Transferase</keyword>
<comment type="caution">
    <text evidence="5">The sequence shown here is derived from an EMBL/GenBank/DDBJ whole genome shotgun (WGS) entry which is preliminary data.</text>
</comment>
<feature type="region of interest" description="Disordered" evidence="2">
    <location>
        <begin position="1"/>
        <end position="29"/>
    </location>
</feature>